<comment type="caution">
    <text evidence="15">The sequence shown here is derived from an EMBL/GenBank/DDBJ whole genome shotgun (WGS) entry which is preliminary data.</text>
</comment>
<evidence type="ECO:0000256" key="14">
    <source>
        <dbReference type="SAM" id="SignalP"/>
    </source>
</evidence>
<keyword evidence="8 13" id="KW-1133">Transmembrane helix</keyword>
<accession>A0A6B2NJP5</accession>
<comment type="subcellular location">
    <subcellularLocation>
        <location evidence="2 13">Cell membrane</location>
        <topology evidence="2 13">Multi-pass membrane protein</topology>
    </subcellularLocation>
</comment>
<evidence type="ECO:0000256" key="12">
    <source>
        <dbReference type="ARBA" id="ARBA00023285"/>
    </source>
</evidence>
<reference evidence="15" key="1">
    <citation type="submission" date="2020-02" db="EMBL/GenBank/DDBJ databases">
        <title>Delineation of the pyrene-degrading pathway in Roseobacter clade bacteria by genomic analysis.</title>
        <authorList>
            <person name="Zhou H."/>
            <person name="Wang H."/>
        </authorList>
    </citation>
    <scope>NUCLEOTIDE SEQUENCE</scope>
    <source>
        <strain evidence="15">PrR005</strain>
    </source>
</reference>
<dbReference type="InterPro" id="IPR021727">
    <property type="entry name" value="DUF3299"/>
</dbReference>
<protein>
    <recommendedName>
        <fullName evidence="13">Nickel/cobalt efflux system</fullName>
    </recommendedName>
</protein>
<keyword evidence="6" id="KW-0533">Nickel</keyword>
<dbReference type="GO" id="GO:0010045">
    <property type="term" value="P:response to nickel cation"/>
    <property type="evidence" value="ECO:0007669"/>
    <property type="project" value="TreeGrafter"/>
</dbReference>
<name>A0A6B2NJP5_9RHOB</name>
<comment type="similarity">
    <text evidence="13">Belongs to the NiCoT transporter (TC 2.A.52) family.</text>
</comment>
<keyword evidence="10" id="KW-0921">Nickel transport</keyword>
<keyword evidence="9" id="KW-0406">Ion transport</keyword>
<dbReference type="PANTHER" id="PTHR40659">
    <property type="entry name" value="NICKEL/COBALT EFFLUX SYSTEM RCNA"/>
    <property type="match status" value="1"/>
</dbReference>
<comment type="caution">
    <text evidence="13">Lacks conserved residue(s) required for the propagation of feature annotation.</text>
</comment>
<sequence length="405" mass="43976">MAWWIALSCVWASLVLPDSAFAEPVELARWGALAPATEPYDDPFLEMSYQQKDDLRTVLEAAGQAGNAELERRSQEARGRLRDDGYDADQLLAQRLVVMEKRREEATGVTGRFLGREVLVDGYVLPLQAADGRVHSFLLVPWVGACIHTPPPPPNQMIRVDVPDGLEIDKTFHAIRLRGVLEHKPTVSNLFLVDGQRVVEASYTLTNAQAWGEPGEISVAAEAPVDGNLFARAQIWINNLFTSAMRSIEDGRSFGAAGFALMVAFLYGTLHTLGPGHGKAVVVSYFIGEGGSLRRGILMGSRIAVFHVVSAVAVVFLLDLAVRQTTGAAPSDYRLIRLGSYGLIVFIGATMYGRRQRPSFINGGIMPTGTTPTRDAPPALPPARPQTGLAPGSHLLWARFPAQGR</sequence>
<evidence type="ECO:0000256" key="10">
    <source>
        <dbReference type="ARBA" id="ARBA00023112"/>
    </source>
</evidence>
<gene>
    <name evidence="15" type="ORF">G0P99_04495</name>
</gene>
<feature type="transmembrane region" description="Helical" evidence="13">
    <location>
        <begin position="253"/>
        <end position="270"/>
    </location>
</feature>
<keyword evidence="11 13" id="KW-0472">Membrane</keyword>
<keyword evidence="12" id="KW-0170">Cobalt</keyword>
<proteinExistence type="inferred from homology"/>
<evidence type="ECO:0000256" key="9">
    <source>
        <dbReference type="ARBA" id="ARBA00023065"/>
    </source>
</evidence>
<evidence type="ECO:0000256" key="3">
    <source>
        <dbReference type="ARBA" id="ARBA00022426"/>
    </source>
</evidence>
<keyword evidence="4 13" id="KW-0813">Transport</keyword>
<feature type="transmembrane region" description="Helical" evidence="13">
    <location>
        <begin position="303"/>
        <end position="322"/>
    </location>
</feature>
<evidence type="ECO:0000256" key="1">
    <source>
        <dbReference type="ARBA" id="ARBA00002510"/>
    </source>
</evidence>
<dbReference type="AlphaFoldDB" id="A0A6B2NJP5"/>
<dbReference type="Pfam" id="PF03824">
    <property type="entry name" value="NicO"/>
    <property type="match status" value="1"/>
</dbReference>
<comment type="function">
    <text evidence="1">Efflux system for nickel and cobalt.</text>
</comment>
<organism evidence="15">
    <name type="scientific">Ruegeria sp. PrR005</name>
    <dbReference type="NCBI Taxonomy" id="2706882"/>
    <lineage>
        <taxon>Bacteria</taxon>
        <taxon>Pseudomonadati</taxon>
        <taxon>Pseudomonadota</taxon>
        <taxon>Alphaproteobacteria</taxon>
        <taxon>Rhodobacterales</taxon>
        <taxon>Roseobacteraceae</taxon>
        <taxon>Ruegeria</taxon>
    </lineage>
</organism>
<keyword evidence="14" id="KW-0732">Signal</keyword>
<evidence type="ECO:0000256" key="6">
    <source>
        <dbReference type="ARBA" id="ARBA00022596"/>
    </source>
</evidence>
<dbReference type="Gene3D" id="2.40.50.870">
    <property type="entry name" value="Protein of unknown function (DUF3299)"/>
    <property type="match status" value="1"/>
</dbReference>
<evidence type="ECO:0000256" key="7">
    <source>
        <dbReference type="ARBA" id="ARBA00022692"/>
    </source>
</evidence>
<dbReference type="EMBL" id="JAAGOX010000006">
    <property type="protein sequence ID" value="NDW44206.1"/>
    <property type="molecule type" value="Genomic_DNA"/>
</dbReference>
<feature type="chain" id="PRO_5025670034" description="Nickel/cobalt efflux system" evidence="14">
    <location>
        <begin position="23"/>
        <end position="405"/>
    </location>
</feature>
<dbReference type="GO" id="GO:0032025">
    <property type="term" value="P:response to cobalt ion"/>
    <property type="evidence" value="ECO:0007669"/>
    <property type="project" value="TreeGrafter"/>
</dbReference>
<evidence type="ECO:0000256" key="4">
    <source>
        <dbReference type="ARBA" id="ARBA00022448"/>
    </source>
</evidence>
<dbReference type="RefSeq" id="WP_164128127.1">
    <property type="nucleotide sequence ID" value="NZ_JAAGOX010000006.1"/>
</dbReference>
<feature type="signal peptide" evidence="14">
    <location>
        <begin position="1"/>
        <end position="22"/>
    </location>
</feature>
<evidence type="ECO:0000313" key="15">
    <source>
        <dbReference type="EMBL" id="NDW44206.1"/>
    </source>
</evidence>
<evidence type="ECO:0000256" key="11">
    <source>
        <dbReference type="ARBA" id="ARBA00023136"/>
    </source>
</evidence>
<evidence type="ECO:0000256" key="8">
    <source>
        <dbReference type="ARBA" id="ARBA00022989"/>
    </source>
</evidence>
<dbReference type="Pfam" id="PF11736">
    <property type="entry name" value="DUF3299"/>
    <property type="match status" value="1"/>
</dbReference>
<evidence type="ECO:0000256" key="2">
    <source>
        <dbReference type="ARBA" id="ARBA00004651"/>
    </source>
</evidence>
<dbReference type="GO" id="GO:0046583">
    <property type="term" value="F:monoatomic cation efflux transmembrane transporter activity"/>
    <property type="evidence" value="ECO:0007669"/>
    <property type="project" value="TreeGrafter"/>
</dbReference>
<dbReference type="GO" id="GO:0015099">
    <property type="term" value="F:nickel cation transmembrane transporter activity"/>
    <property type="evidence" value="ECO:0007669"/>
    <property type="project" value="UniProtKB-UniRule"/>
</dbReference>
<dbReference type="InterPro" id="IPR011541">
    <property type="entry name" value="Ni/Co_transpt_high_affinity"/>
</dbReference>
<dbReference type="GO" id="GO:0005886">
    <property type="term" value="C:plasma membrane"/>
    <property type="evidence" value="ECO:0007669"/>
    <property type="project" value="UniProtKB-SubCell"/>
</dbReference>
<evidence type="ECO:0000256" key="5">
    <source>
        <dbReference type="ARBA" id="ARBA00022475"/>
    </source>
</evidence>
<dbReference type="InterPro" id="IPR051224">
    <property type="entry name" value="NiCoT_RcnA"/>
</dbReference>
<keyword evidence="7 13" id="KW-0812">Transmembrane</keyword>
<dbReference type="PANTHER" id="PTHR40659:SF1">
    <property type="entry name" value="NICKEL_COBALT EFFLUX SYSTEM RCNA"/>
    <property type="match status" value="1"/>
</dbReference>
<feature type="transmembrane region" description="Helical" evidence="13">
    <location>
        <begin position="334"/>
        <end position="352"/>
    </location>
</feature>
<dbReference type="GO" id="GO:0006824">
    <property type="term" value="P:cobalt ion transport"/>
    <property type="evidence" value="ECO:0007669"/>
    <property type="project" value="UniProtKB-KW"/>
</dbReference>
<keyword evidence="3" id="KW-0171">Cobalt transport</keyword>
<keyword evidence="5" id="KW-1003">Cell membrane</keyword>
<evidence type="ECO:0000256" key="13">
    <source>
        <dbReference type="RuleBase" id="RU362101"/>
    </source>
</evidence>